<sequence>MDVKGITWVGNIYQKFEAMCLEVEEIMYQDTVKFVENQVQTVGASVKKFYSEVVEDVLPPSSVDPDKVTAPEFSVVKCNDVQVSKKAKVCRKREPAKVIHQLSEDSKLLGDVKKDVLHAPCFRGTSCADNTCQMPFQVPALQKGSLDLHSGSTDNKSVPDSAVTVNENSGVSRMPSAETSTVIAPGEPEFLGFLTENDESAHDQTTIVDSTSVEINSGDTVESHIDDTERSRCAPEFSGNDPQLNKLLSDQSVATRERETKTPSSSGVPLVESYVNFSDTEADSVESYTMSENICSRYVFPVPGCSNGSNMNTSKGDFDTEQDASTFNQINEAKLEESCIVVNNDEIQFVAKREGKHRSYKKKVRDAFSSKKKSSRILEYEQLALCHGGDAEPRKDCRRRSRPTLNLEGEEKTQAHDYSEPEWELL</sequence>
<name>A0A059DHB8_EUCGR</name>
<evidence type="ECO:0000313" key="2">
    <source>
        <dbReference type="EMBL" id="KCW89625.1"/>
    </source>
</evidence>
<dbReference type="OrthoDB" id="778244at2759"/>
<accession>A0A059DHB8</accession>
<dbReference type="OMA" id="YLEFGIH"/>
<gene>
    <name evidence="2" type="ORF">EUGRSUZ_A01904</name>
</gene>
<dbReference type="eggNOG" id="ENOG502S0VR">
    <property type="taxonomic scope" value="Eukaryota"/>
</dbReference>
<dbReference type="AlphaFoldDB" id="A0A059DHB8"/>
<dbReference type="Gramene" id="KCW89625">
    <property type="protein sequence ID" value="KCW89625"/>
    <property type="gene ID" value="EUGRSUZ_A01904"/>
</dbReference>
<dbReference type="InParanoid" id="A0A059DHB8"/>
<feature type="region of interest" description="Disordered" evidence="1">
    <location>
        <begin position="389"/>
        <end position="426"/>
    </location>
</feature>
<feature type="compositionally biased region" description="Basic and acidic residues" evidence="1">
    <location>
        <begin position="409"/>
        <end position="419"/>
    </location>
</feature>
<reference evidence="2" key="1">
    <citation type="submission" date="2013-07" db="EMBL/GenBank/DDBJ databases">
        <title>The genome of Eucalyptus grandis.</title>
        <authorList>
            <person name="Schmutz J."/>
            <person name="Hayes R."/>
            <person name="Myburg A."/>
            <person name="Tuskan G."/>
            <person name="Grattapaglia D."/>
            <person name="Rokhsar D.S."/>
        </authorList>
    </citation>
    <scope>NUCLEOTIDE SEQUENCE</scope>
    <source>
        <tissue evidence="2">Leaf extractions</tissue>
    </source>
</reference>
<protein>
    <submittedName>
        <fullName evidence="2">Uncharacterized protein</fullName>
    </submittedName>
</protein>
<dbReference type="KEGG" id="egr:104441219"/>
<dbReference type="PANTHER" id="PTHR34659">
    <property type="entry name" value="BNAA05G11610D PROTEIN"/>
    <property type="match status" value="1"/>
</dbReference>
<dbReference type="GO" id="GO:0061908">
    <property type="term" value="C:phagophore"/>
    <property type="evidence" value="ECO:0000318"/>
    <property type="project" value="GO_Central"/>
</dbReference>
<dbReference type="GO" id="GO:0006950">
    <property type="term" value="P:response to stress"/>
    <property type="evidence" value="ECO:0000318"/>
    <property type="project" value="GO_Central"/>
</dbReference>
<dbReference type="GO" id="GO:0005776">
    <property type="term" value="C:autophagosome"/>
    <property type="evidence" value="ECO:0000318"/>
    <property type="project" value="GO_Central"/>
</dbReference>
<evidence type="ECO:0000256" key="1">
    <source>
        <dbReference type="SAM" id="MobiDB-lite"/>
    </source>
</evidence>
<feature type="region of interest" description="Disordered" evidence="1">
    <location>
        <begin position="221"/>
        <end position="246"/>
    </location>
</feature>
<feature type="compositionally biased region" description="Basic and acidic residues" evidence="1">
    <location>
        <begin position="221"/>
        <end position="233"/>
    </location>
</feature>
<dbReference type="FunCoup" id="A0A059DHB8">
    <property type="interactions" value="351"/>
</dbReference>
<proteinExistence type="predicted"/>
<organism evidence="2">
    <name type="scientific">Eucalyptus grandis</name>
    <name type="common">Flooded gum</name>
    <dbReference type="NCBI Taxonomy" id="71139"/>
    <lineage>
        <taxon>Eukaryota</taxon>
        <taxon>Viridiplantae</taxon>
        <taxon>Streptophyta</taxon>
        <taxon>Embryophyta</taxon>
        <taxon>Tracheophyta</taxon>
        <taxon>Spermatophyta</taxon>
        <taxon>Magnoliopsida</taxon>
        <taxon>eudicotyledons</taxon>
        <taxon>Gunneridae</taxon>
        <taxon>Pentapetalae</taxon>
        <taxon>rosids</taxon>
        <taxon>malvids</taxon>
        <taxon>Myrtales</taxon>
        <taxon>Myrtaceae</taxon>
        <taxon>Myrtoideae</taxon>
        <taxon>Eucalypteae</taxon>
        <taxon>Eucalyptus</taxon>
    </lineage>
</organism>
<dbReference type="PANTHER" id="PTHR34659:SF8">
    <property type="entry name" value="(RAPE) HYPOTHETICAL PROTEIN"/>
    <property type="match status" value="1"/>
</dbReference>
<dbReference type="InterPro" id="IPR053273">
    <property type="entry name" value="CST_Regulator"/>
</dbReference>
<dbReference type="EMBL" id="KK198753">
    <property type="protein sequence ID" value="KCW89625.1"/>
    <property type="molecule type" value="Genomic_DNA"/>
</dbReference>